<feature type="region of interest" description="Disordered" evidence="1">
    <location>
        <begin position="156"/>
        <end position="219"/>
    </location>
</feature>
<organism evidence="2 3">
    <name type="scientific">Porites lobata</name>
    <dbReference type="NCBI Taxonomy" id="104759"/>
    <lineage>
        <taxon>Eukaryota</taxon>
        <taxon>Metazoa</taxon>
        <taxon>Cnidaria</taxon>
        <taxon>Anthozoa</taxon>
        <taxon>Hexacorallia</taxon>
        <taxon>Scleractinia</taxon>
        <taxon>Fungiina</taxon>
        <taxon>Poritidae</taxon>
        <taxon>Porites</taxon>
    </lineage>
</organism>
<sequence>MPEVSTQFMSWRELTDVLTARDLPLRPSCRKARLVAMAVVKAILSFYRSGEEKPVERYKTRVKVTEEHKLLSSFRKNVIEFLGINEQAQKFGLGSYELKLWRLVKSNGKTAENLGITTQQQLDLELPFLLGSEGKASSTSVIQWGKNPVVVIKQQDDHVKSVKKSKPQNAKDGSTKRKSRQDAKDDRLLIKKLKEDDAMAVRSDRQQSELRALNAGTIS</sequence>
<evidence type="ECO:0000256" key="1">
    <source>
        <dbReference type="SAM" id="MobiDB-lite"/>
    </source>
</evidence>
<evidence type="ECO:0000313" key="2">
    <source>
        <dbReference type="EMBL" id="CAH3155750.1"/>
    </source>
</evidence>
<reference evidence="2 3" key="1">
    <citation type="submission" date="2022-05" db="EMBL/GenBank/DDBJ databases">
        <authorList>
            <consortium name="Genoscope - CEA"/>
            <person name="William W."/>
        </authorList>
    </citation>
    <scope>NUCLEOTIDE SEQUENCE [LARGE SCALE GENOMIC DNA]</scope>
</reference>
<dbReference type="EMBL" id="CALNXK010000102">
    <property type="protein sequence ID" value="CAH3155750.1"/>
    <property type="molecule type" value="Genomic_DNA"/>
</dbReference>
<keyword evidence="3" id="KW-1185">Reference proteome</keyword>
<gene>
    <name evidence="2" type="ORF">PLOB_00001366</name>
</gene>
<evidence type="ECO:0000313" key="3">
    <source>
        <dbReference type="Proteomes" id="UP001159405"/>
    </source>
</evidence>
<proteinExistence type="predicted"/>
<dbReference type="Proteomes" id="UP001159405">
    <property type="component" value="Unassembled WGS sequence"/>
</dbReference>
<protein>
    <submittedName>
        <fullName evidence="2">Uncharacterized protein</fullName>
    </submittedName>
</protein>
<comment type="caution">
    <text evidence="2">The sequence shown here is derived from an EMBL/GenBank/DDBJ whole genome shotgun (WGS) entry which is preliminary data.</text>
</comment>
<name>A0ABN8Q299_9CNID</name>
<accession>A0ABN8Q299</accession>
<feature type="compositionally biased region" description="Basic and acidic residues" evidence="1">
    <location>
        <begin position="180"/>
        <end position="208"/>
    </location>
</feature>